<keyword evidence="1" id="KW-1133">Transmembrane helix</keyword>
<organism evidence="2 3">
    <name type="scientific">Malaciobacter marinus</name>
    <dbReference type="NCBI Taxonomy" id="505249"/>
    <lineage>
        <taxon>Bacteria</taxon>
        <taxon>Pseudomonadati</taxon>
        <taxon>Campylobacterota</taxon>
        <taxon>Epsilonproteobacteria</taxon>
        <taxon>Campylobacterales</taxon>
        <taxon>Arcobacteraceae</taxon>
        <taxon>Malaciobacter</taxon>
    </lineage>
</organism>
<dbReference type="EMBL" id="PTIW01000017">
    <property type="protein sequence ID" value="PPK60726.1"/>
    <property type="molecule type" value="Genomic_DNA"/>
</dbReference>
<dbReference type="Proteomes" id="UP000239861">
    <property type="component" value="Unassembled WGS sequence"/>
</dbReference>
<reference evidence="2 3" key="1">
    <citation type="submission" date="2018-02" db="EMBL/GenBank/DDBJ databases">
        <title>Subsurface microbial communities from deep shales in Ohio and West Virginia, USA.</title>
        <authorList>
            <person name="Wrighton K."/>
        </authorList>
    </citation>
    <scope>NUCLEOTIDE SEQUENCE [LARGE SCALE GENOMIC DNA]</scope>
    <source>
        <strain evidence="2 3">MARC-MIP3H16</strain>
    </source>
</reference>
<keyword evidence="1" id="KW-0812">Transmembrane</keyword>
<keyword evidence="1" id="KW-0472">Membrane</keyword>
<proteinExistence type="predicted"/>
<sequence>MMDLFIIIYNNFLAILFLILLVIVFLYFFNKGNNDKKESYTQKEISQKNLYLNRIDIIGNKIQVIFILILVIIGFSVYMVFI</sequence>
<name>A0AB36ZXK4_9BACT</name>
<dbReference type="AlphaFoldDB" id="A0AB36ZXK4"/>
<evidence type="ECO:0000313" key="2">
    <source>
        <dbReference type="EMBL" id="PPK60726.1"/>
    </source>
</evidence>
<evidence type="ECO:0000256" key="1">
    <source>
        <dbReference type="SAM" id="Phobius"/>
    </source>
</evidence>
<feature type="transmembrane region" description="Helical" evidence="1">
    <location>
        <begin position="62"/>
        <end position="81"/>
    </location>
</feature>
<accession>A0AB36ZXK4</accession>
<evidence type="ECO:0000313" key="3">
    <source>
        <dbReference type="Proteomes" id="UP000239861"/>
    </source>
</evidence>
<gene>
    <name evidence="2" type="ORF">B0F89_11741</name>
</gene>
<protein>
    <submittedName>
        <fullName evidence="2">Uncharacterized protein</fullName>
    </submittedName>
</protein>
<feature type="transmembrane region" description="Helical" evidence="1">
    <location>
        <begin position="6"/>
        <end position="29"/>
    </location>
</feature>
<comment type="caution">
    <text evidence="2">The sequence shown here is derived from an EMBL/GenBank/DDBJ whole genome shotgun (WGS) entry which is preliminary data.</text>
</comment>